<dbReference type="SUPFAM" id="SSF53098">
    <property type="entry name" value="Ribonuclease H-like"/>
    <property type="match status" value="1"/>
</dbReference>
<keyword evidence="3" id="KW-1185">Reference proteome</keyword>
<dbReference type="OrthoDB" id="5145195at2759"/>
<dbReference type="InterPro" id="IPR002156">
    <property type="entry name" value="RNaseH_domain"/>
</dbReference>
<dbReference type="InterPro" id="IPR036397">
    <property type="entry name" value="RNaseH_sf"/>
</dbReference>
<dbReference type="Proteomes" id="UP000076881">
    <property type="component" value="Unassembled WGS sequence"/>
</dbReference>
<dbReference type="STRING" id="1081108.A0A167V9X6"/>
<protein>
    <submittedName>
        <fullName evidence="2">Ribonuclease H-like protein</fullName>
    </submittedName>
</protein>
<accession>A0A167V9X6</accession>
<dbReference type="GO" id="GO:0003676">
    <property type="term" value="F:nucleic acid binding"/>
    <property type="evidence" value="ECO:0007669"/>
    <property type="project" value="InterPro"/>
</dbReference>
<dbReference type="EMBL" id="AZHF01000017">
    <property type="protein sequence ID" value="OAA62385.1"/>
    <property type="molecule type" value="Genomic_DNA"/>
</dbReference>
<evidence type="ECO:0000313" key="2">
    <source>
        <dbReference type="EMBL" id="OAA62385.1"/>
    </source>
</evidence>
<dbReference type="GO" id="GO:0004523">
    <property type="term" value="F:RNA-DNA hybrid ribonuclease activity"/>
    <property type="evidence" value="ECO:0007669"/>
    <property type="project" value="InterPro"/>
</dbReference>
<dbReference type="CDD" id="cd09276">
    <property type="entry name" value="Rnase_HI_RT_non_LTR"/>
    <property type="match status" value="1"/>
</dbReference>
<evidence type="ECO:0000259" key="1">
    <source>
        <dbReference type="PROSITE" id="PS50879"/>
    </source>
</evidence>
<comment type="caution">
    <text evidence="2">The sequence shown here is derived from an EMBL/GenBank/DDBJ whole genome shotgun (WGS) entry which is preliminary data.</text>
</comment>
<feature type="domain" description="RNase H type-1" evidence="1">
    <location>
        <begin position="217"/>
        <end position="350"/>
    </location>
</feature>
<reference evidence="2 3" key="1">
    <citation type="journal article" date="2016" name="Genome Biol. Evol.">
        <title>Divergent and convergent evolution of fungal pathogenicity.</title>
        <authorList>
            <person name="Shang Y."/>
            <person name="Xiao G."/>
            <person name="Zheng P."/>
            <person name="Cen K."/>
            <person name="Zhan S."/>
            <person name="Wang C."/>
        </authorList>
    </citation>
    <scope>NUCLEOTIDE SEQUENCE [LARGE SCALE GENOMIC DNA]</scope>
    <source>
        <strain evidence="2 3">RCEF 1005</strain>
    </source>
</reference>
<sequence length="497" mass="56673">MRWLGIWFDARLNFTIHITKWAQKAKSIIYHLRGMSNTIRGISAAAARKAAWAVVMPTLFYGADVWYPGSGRVLKGHLVIIQKTLTAACRMILPSWKTTPKTTLWKEAGIPPADLLLQQIAARNANRWARLDVHHPLTRRLLQHEHEIRYATYPDAATTRRTLMRDVRLIRNTALAPASERPRLIPKRFCSAIWTENKECRPSKERQAERIRKWSQTQTGLVVYSDGSKTEKDTADLGYAVYRRQQLVTQGCGQIGKGEVFDAEIKGAVEGLRAALAHQRPREGITVCIDDTSVIDCIGTTAPPSSQMAFRQFQKTGDAHPGMIRVRWCPGHTGIEGNELADQLAKDGARMPVGDNLPTVAYCKCHMRNLLPIAFQRWWDTVDREGYHGLQLKAELKKLPELTLQRRQLGYLPAARTQHGDFADYHERFNHEDAVINCPCGRRKSPTHLFYCRKIPRSLRPRLAPEPAAAVRRYLGRSFQTFVKLADFYYAKINKRY</sequence>
<organism evidence="2 3">
    <name type="scientific">Akanthomyces lecanii RCEF 1005</name>
    <dbReference type="NCBI Taxonomy" id="1081108"/>
    <lineage>
        <taxon>Eukaryota</taxon>
        <taxon>Fungi</taxon>
        <taxon>Dikarya</taxon>
        <taxon>Ascomycota</taxon>
        <taxon>Pezizomycotina</taxon>
        <taxon>Sordariomycetes</taxon>
        <taxon>Hypocreomycetidae</taxon>
        <taxon>Hypocreales</taxon>
        <taxon>Cordycipitaceae</taxon>
        <taxon>Akanthomyces</taxon>
        <taxon>Cordyceps confragosa</taxon>
    </lineage>
</organism>
<dbReference type="PANTHER" id="PTHR33481">
    <property type="entry name" value="REVERSE TRANSCRIPTASE"/>
    <property type="match status" value="1"/>
</dbReference>
<dbReference type="InterPro" id="IPR012337">
    <property type="entry name" value="RNaseH-like_sf"/>
</dbReference>
<name>A0A167V9X6_CORDF</name>
<gene>
    <name evidence="2" type="ORF">LEL_10721</name>
</gene>
<evidence type="ECO:0000313" key="3">
    <source>
        <dbReference type="Proteomes" id="UP000076881"/>
    </source>
</evidence>
<dbReference type="AlphaFoldDB" id="A0A167V9X6"/>
<dbReference type="PROSITE" id="PS50879">
    <property type="entry name" value="RNASE_H_1"/>
    <property type="match status" value="1"/>
</dbReference>
<dbReference type="Gene3D" id="3.30.420.10">
    <property type="entry name" value="Ribonuclease H-like superfamily/Ribonuclease H"/>
    <property type="match status" value="1"/>
</dbReference>
<dbReference type="Pfam" id="PF00075">
    <property type="entry name" value="RNase_H"/>
    <property type="match status" value="1"/>
</dbReference>
<dbReference type="PANTHER" id="PTHR33481:SF1">
    <property type="entry name" value="ENDONUCLEASE_EXONUCLEASE_PHOSPHATASE DOMAIN-CONTAINING PROTEIN-RELATED"/>
    <property type="match status" value="1"/>
</dbReference>
<proteinExistence type="predicted"/>